<sequence>MQTFKYVLWWWLVIFGELMLFCVSTHHTDETGCFTRRLLFERKNIEPLGPMMFNTTACSENYNREPRFRGMSEVTFGHRQCSSALPDWFQLCLWFPCLAHLCLPSRK</sequence>
<keyword evidence="1" id="KW-1133">Transmembrane helix</keyword>
<reference evidence="2" key="2">
    <citation type="journal article" date="2015" name="Fish Shellfish Immunol.">
        <title>Early steps in the European eel (Anguilla anguilla)-Vibrio vulnificus interaction in the gills: Role of the RtxA13 toxin.</title>
        <authorList>
            <person name="Callol A."/>
            <person name="Pajuelo D."/>
            <person name="Ebbesson L."/>
            <person name="Teles M."/>
            <person name="MacKenzie S."/>
            <person name="Amaro C."/>
        </authorList>
    </citation>
    <scope>NUCLEOTIDE SEQUENCE</scope>
</reference>
<organism evidence="2">
    <name type="scientific">Anguilla anguilla</name>
    <name type="common">European freshwater eel</name>
    <name type="synonym">Muraena anguilla</name>
    <dbReference type="NCBI Taxonomy" id="7936"/>
    <lineage>
        <taxon>Eukaryota</taxon>
        <taxon>Metazoa</taxon>
        <taxon>Chordata</taxon>
        <taxon>Craniata</taxon>
        <taxon>Vertebrata</taxon>
        <taxon>Euteleostomi</taxon>
        <taxon>Actinopterygii</taxon>
        <taxon>Neopterygii</taxon>
        <taxon>Teleostei</taxon>
        <taxon>Anguilliformes</taxon>
        <taxon>Anguillidae</taxon>
        <taxon>Anguilla</taxon>
    </lineage>
</organism>
<proteinExistence type="predicted"/>
<reference evidence="2" key="1">
    <citation type="submission" date="2014-11" db="EMBL/GenBank/DDBJ databases">
        <authorList>
            <person name="Amaro Gonzalez C."/>
        </authorList>
    </citation>
    <scope>NUCLEOTIDE SEQUENCE</scope>
</reference>
<dbReference type="EMBL" id="GBXM01014374">
    <property type="protein sequence ID" value="JAH94203.1"/>
    <property type="molecule type" value="Transcribed_RNA"/>
</dbReference>
<keyword evidence="1" id="KW-0472">Membrane</keyword>
<keyword evidence="1" id="KW-0812">Transmembrane</keyword>
<protein>
    <submittedName>
        <fullName evidence="2">Uncharacterized protein</fullName>
    </submittedName>
</protein>
<dbReference type="AlphaFoldDB" id="A0A0E9WXJ5"/>
<accession>A0A0E9WXJ5</accession>
<name>A0A0E9WXJ5_ANGAN</name>
<evidence type="ECO:0000256" key="1">
    <source>
        <dbReference type="SAM" id="Phobius"/>
    </source>
</evidence>
<evidence type="ECO:0000313" key="2">
    <source>
        <dbReference type="EMBL" id="JAH94203.1"/>
    </source>
</evidence>
<feature type="transmembrane region" description="Helical" evidence="1">
    <location>
        <begin position="7"/>
        <end position="27"/>
    </location>
</feature>